<sequence>MGTERQNPEPRRVDGAVAALLEPGGRLGDRYELGAVIGRGGMAEVRDGWDLKLGRPVAIKLLHPSIDRPENRLRFETEARAAAALSSTHIVVVHDIGEHRGVPFIVMERLPGVSLADHIARGPLPPPFVHGVLDSVLAALTDAHSAGILHRDVKPGNILFTAAGHAKLADFGIAKTTGGAHTMTGHVVGTMAYLSPDRLIGKPATPADDLYAVGVVGYEALTGRRPFPEDSLAVLSHAILHETPPPITARRPDVHPGLAAVIARAMTREPAERFAQAGAMRAALHRPDPVRQPPRTRVMEAPPVPDGTYDGTYSGVDADAEPEQPWRKLWIAAVISLLILAIMLMAYNPFAAQSPSPATTSTPLPPPTTIEPPPAVTETTTVQVPQPGPPQGPPQKGPKKPKKPKD</sequence>
<keyword evidence="5" id="KW-0418">Kinase</keyword>
<dbReference type="PROSITE" id="PS00107">
    <property type="entry name" value="PROTEIN_KINASE_ATP"/>
    <property type="match status" value="1"/>
</dbReference>
<dbReference type="SUPFAM" id="SSF56112">
    <property type="entry name" value="Protein kinase-like (PK-like)"/>
    <property type="match status" value="1"/>
</dbReference>
<feature type="compositionally biased region" description="Low complexity" evidence="8">
    <location>
        <begin position="376"/>
        <end position="385"/>
    </location>
</feature>
<dbReference type="PANTHER" id="PTHR43289:SF6">
    <property type="entry name" value="SERINE_THREONINE-PROTEIN KINASE NEKL-3"/>
    <property type="match status" value="1"/>
</dbReference>
<feature type="compositionally biased region" description="Pro residues" evidence="8">
    <location>
        <begin position="363"/>
        <end position="375"/>
    </location>
</feature>
<dbReference type="Gene3D" id="3.30.200.20">
    <property type="entry name" value="Phosphorylase Kinase, domain 1"/>
    <property type="match status" value="1"/>
</dbReference>
<feature type="compositionally biased region" description="Low complexity" evidence="8">
    <location>
        <begin position="353"/>
        <end position="362"/>
    </location>
</feature>
<evidence type="ECO:0000256" key="5">
    <source>
        <dbReference type="ARBA" id="ARBA00022777"/>
    </source>
</evidence>
<keyword evidence="4 7" id="KW-0547">Nucleotide-binding</keyword>
<keyword evidence="9" id="KW-0812">Transmembrane</keyword>
<dbReference type="Pfam" id="PF00069">
    <property type="entry name" value="Pkinase"/>
    <property type="match status" value="1"/>
</dbReference>
<keyword evidence="9" id="KW-1133">Transmembrane helix</keyword>
<dbReference type="EC" id="2.7.11.1" evidence="1"/>
<dbReference type="PROSITE" id="PS00108">
    <property type="entry name" value="PROTEIN_KINASE_ST"/>
    <property type="match status" value="1"/>
</dbReference>
<evidence type="ECO:0000256" key="1">
    <source>
        <dbReference type="ARBA" id="ARBA00012513"/>
    </source>
</evidence>
<keyword evidence="2" id="KW-0723">Serine/threonine-protein kinase</keyword>
<evidence type="ECO:0000256" key="7">
    <source>
        <dbReference type="PROSITE-ProRule" id="PRU10141"/>
    </source>
</evidence>
<evidence type="ECO:0000256" key="8">
    <source>
        <dbReference type="SAM" id="MobiDB-lite"/>
    </source>
</evidence>
<accession>A0A7I9YS31</accession>
<dbReference type="InterPro" id="IPR017441">
    <property type="entry name" value="Protein_kinase_ATP_BS"/>
</dbReference>
<feature type="binding site" evidence="7">
    <location>
        <position position="60"/>
    </location>
    <ligand>
        <name>ATP</name>
        <dbReference type="ChEBI" id="CHEBI:30616"/>
    </ligand>
</feature>
<evidence type="ECO:0000256" key="3">
    <source>
        <dbReference type="ARBA" id="ARBA00022679"/>
    </source>
</evidence>
<evidence type="ECO:0000256" key="6">
    <source>
        <dbReference type="ARBA" id="ARBA00022840"/>
    </source>
</evidence>
<evidence type="ECO:0000256" key="9">
    <source>
        <dbReference type="SAM" id="Phobius"/>
    </source>
</evidence>
<comment type="caution">
    <text evidence="11">The sequence shown here is derived from an EMBL/GenBank/DDBJ whole genome shotgun (WGS) entry which is preliminary data.</text>
</comment>
<reference evidence="11 12" key="1">
    <citation type="journal article" date="2019" name="Emerg. Microbes Infect.">
        <title>Comprehensive subspecies identification of 175 nontuberculous mycobacteria species based on 7547 genomic profiles.</title>
        <authorList>
            <person name="Matsumoto Y."/>
            <person name="Kinjo T."/>
            <person name="Motooka D."/>
            <person name="Nabeya D."/>
            <person name="Jung N."/>
            <person name="Uechi K."/>
            <person name="Horii T."/>
            <person name="Iida T."/>
            <person name="Fujita J."/>
            <person name="Nakamura S."/>
        </authorList>
    </citation>
    <scope>NUCLEOTIDE SEQUENCE [LARGE SCALE GENOMIC DNA]</scope>
    <source>
        <strain evidence="11 12">JCM 30725</strain>
    </source>
</reference>
<dbReference type="Proteomes" id="UP000465360">
    <property type="component" value="Unassembled WGS sequence"/>
</dbReference>
<dbReference type="InterPro" id="IPR011009">
    <property type="entry name" value="Kinase-like_dom_sf"/>
</dbReference>
<evidence type="ECO:0000256" key="4">
    <source>
        <dbReference type="ARBA" id="ARBA00022741"/>
    </source>
</evidence>
<feature type="region of interest" description="Disordered" evidence="8">
    <location>
        <begin position="353"/>
        <end position="406"/>
    </location>
</feature>
<evidence type="ECO:0000256" key="2">
    <source>
        <dbReference type="ARBA" id="ARBA00022527"/>
    </source>
</evidence>
<keyword evidence="3" id="KW-0808">Transferase</keyword>
<keyword evidence="9" id="KW-0472">Membrane</keyword>
<dbReference type="Gene3D" id="1.10.510.10">
    <property type="entry name" value="Transferase(Phosphotransferase) domain 1"/>
    <property type="match status" value="1"/>
</dbReference>
<feature type="compositionally biased region" description="Basic residues" evidence="8">
    <location>
        <begin position="397"/>
        <end position="406"/>
    </location>
</feature>
<dbReference type="AlphaFoldDB" id="A0A7I9YS31"/>
<dbReference type="PANTHER" id="PTHR43289">
    <property type="entry name" value="MITOGEN-ACTIVATED PROTEIN KINASE KINASE KINASE 20-RELATED"/>
    <property type="match status" value="1"/>
</dbReference>
<dbReference type="GO" id="GO:0004674">
    <property type="term" value="F:protein serine/threonine kinase activity"/>
    <property type="evidence" value="ECO:0007669"/>
    <property type="project" value="UniProtKB-KW"/>
</dbReference>
<keyword evidence="12" id="KW-1185">Reference proteome</keyword>
<keyword evidence="6 7" id="KW-0067">ATP-binding</keyword>
<dbReference type="GO" id="GO:0080090">
    <property type="term" value="P:regulation of primary metabolic process"/>
    <property type="evidence" value="ECO:0007669"/>
    <property type="project" value="UniProtKB-ARBA"/>
</dbReference>
<protein>
    <recommendedName>
        <fullName evidence="1">non-specific serine/threonine protein kinase</fullName>
        <ecNumber evidence="1">2.7.11.1</ecNumber>
    </recommendedName>
</protein>
<dbReference type="SMART" id="SM00220">
    <property type="entry name" value="S_TKc"/>
    <property type="match status" value="1"/>
</dbReference>
<dbReference type="EMBL" id="BLKZ01000001">
    <property type="protein sequence ID" value="GFG91476.1"/>
    <property type="molecule type" value="Genomic_DNA"/>
</dbReference>
<proteinExistence type="predicted"/>
<gene>
    <name evidence="11" type="ORF">MBOU_35180</name>
</gene>
<feature type="compositionally biased region" description="Pro residues" evidence="8">
    <location>
        <begin position="386"/>
        <end position="396"/>
    </location>
</feature>
<name>A0A7I9YS31_MYCBU</name>
<dbReference type="CDD" id="cd14014">
    <property type="entry name" value="STKc_PknB_like"/>
    <property type="match status" value="1"/>
</dbReference>
<dbReference type="InterPro" id="IPR000719">
    <property type="entry name" value="Prot_kinase_dom"/>
</dbReference>
<feature type="transmembrane region" description="Helical" evidence="9">
    <location>
        <begin position="329"/>
        <end position="347"/>
    </location>
</feature>
<dbReference type="PROSITE" id="PS50011">
    <property type="entry name" value="PROTEIN_KINASE_DOM"/>
    <property type="match status" value="1"/>
</dbReference>
<feature type="domain" description="Protein kinase" evidence="10">
    <location>
        <begin position="31"/>
        <end position="291"/>
    </location>
</feature>
<evidence type="ECO:0000313" key="11">
    <source>
        <dbReference type="EMBL" id="GFG91476.1"/>
    </source>
</evidence>
<dbReference type="GO" id="GO:0005524">
    <property type="term" value="F:ATP binding"/>
    <property type="evidence" value="ECO:0007669"/>
    <property type="project" value="UniProtKB-UniRule"/>
</dbReference>
<dbReference type="InterPro" id="IPR008271">
    <property type="entry name" value="Ser/Thr_kinase_AS"/>
</dbReference>
<organism evidence="11 12">
    <name type="scientific">Mycobacterium bourgelatii</name>
    <dbReference type="NCBI Taxonomy" id="1273442"/>
    <lineage>
        <taxon>Bacteria</taxon>
        <taxon>Bacillati</taxon>
        <taxon>Actinomycetota</taxon>
        <taxon>Actinomycetes</taxon>
        <taxon>Mycobacteriales</taxon>
        <taxon>Mycobacteriaceae</taxon>
        <taxon>Mycobacterium</taxon>
    </lineage>
</organism>
<evidence type="ECO:0000313" key="12">
    <source>
        <dbReference type="Proteomes" id="UP000465360"/>
    </source>
</evidence>
<evidence type="ECO:0000259" key="10">
    <source>
        <dbReference type="PROSITE" id="PS50011"/>
    </source>
</evidence>
<feature type="region of interest" description="Disordered" evidence="8">
    <location>
        <begin position="287"/>
        <end position="307"/>
    </location>
</feature>